<dbReference type="AlphaFoldDB" id="A0A4R0RIU8"/>
<protein>
    <recommendedName>
        <fullName evidence="3">MYND-type domain-containing protein</fullName>
    </recommendedName>
</protein>
<dbReference type="EMBL" id="RWJN01000123">
    <property type="protein sequence ID" value="TCD66753.1"/>
    <property type="molecule type" value="Genomic_DNA"/>
</dbReference>
<evidence type="ECO:0000313" key="2">
    <source>
        <dbReference type="Proteomes" id="UP000292702"/>
    </source>
</evidence>
<name>A0A4R0RIU8_9APHY</name>
<gene>
    <name evidence="1" type="ORF">EIP91_000994</name>
</gene>
<dbReference type="OrthoDB" id="341421at2759"/>
<evidence type="ECO:0008006" key="3">
    <source>
        <dbReference type="Google" id="ProtNLM"/>
    </source>
</evidence>
<proteinExistence type="predicted"/>
<dbReference type="Gene3D" id="6.10.140.2220">
    <property type="match status" value="1"/>
</dbReference>
<dbReference type="Proteomes" id="UP000292702">
    <property type="component" value="Unassembled WGS sequence"/>
</dbReference>
<reference evidence="1 2" key="1">
    <citation type="submission" date="2018-11" db="EMBL/GenBank/DDBJ databases">
        <title>Genome assembly of Steccherinum ochraceum LE-BIN_3174, the white-rot fungus of the Steccherinaceae family (The Residual Polyporoid clade, Polyporales, Basidiomycota).</title>
        <authorList>
            <person name="Fedorova T.V."/>
            <person name="Glazunova O.A."/>
            <person name="Landesman E.O."/>
            <person name="Moiseenko K.V."/>
            <person name="Psurtseva N.V."/>
            <person name="Savinova O.S."/>
            <person name="Shakhova N.V."/>
            <person name="Tyazhelova T.V."/>
            <person name="Vasina D.V."/>
        </authorList>
    </citation>
    <scope>NUCLEOTIDE SEQUENCE [LARGE SCALE GENOMIC DNA]</scope>
    <source>
        <strain evidence="1 2">LE-BIN_3174</strain>
    </source>
</reference>
<accession>A0A4R0RIU8</accession>
<comment type="caution">
    <text evidence="1">The sequence shown here is derived from an EMBL/GenBank/DDBJ whole genome shotgun (WGS) entry which is preliminary data.</text>
</comment>
<keyword evidence="2" id="KW-1185">Reference proteome</keyword>
<sequence>MTPQPPKKDRSYDQCNNIGCEVTSGDGRRLQACAGCGIARYCVRPSYFLGHSATCVDTKEKSKVCQKSDWKNHKPACKGHQFARTRLSQPGGTKKEDIYMRVSKWILKHRPSLGDAMVCSFDIPHNPHAQRRQVLEVDAKYLHDQDDERCLVITGIRRGKLDDWVKNMGGQFALAAEQRQSYEEQSVRADPEAYGTGLVFLQVMQEHDLLFMRSLPITFDLEMAGEVVPRKDSEWQDALLRKTGCIPLIQAGLAHTHCEHCNH</sequence>
<evidence type="ECO:0000313" key="1">
    <source>
        <dbReference type="EMBL" id="TCD66753.1"/>
    </source>
</evidence>
<organism evidence="1 2">
    <name type="scientific">Steccherinum ochraceum</name>
    <dbReference type="NCBI Taxonomy" id="92696"/>
    <lineage>
        <taxon>Eukaryota</taxon>
        <taxon>Fungi</taxon>
        <taxon>Dikarya</taxon>
        <taxon>Basidiomycota</taxon>
        <taxon>Agaricomycotina</taxon>
        <taxon>Agaricomycetes</taxon>
        <taxon>Polyporales</taxon>
        <taxon>Steccherinaceae</taxon>
        <taxon>Steccherinum</taxon>
    </lineage>
</organism>